<protein>
    <submittedName>
        <fullName evidence="2">Uncharacterized protein</fullName>
    </submittedName>
</protein>
<keyword evidence="1" id="KW-0732">Signal</keyword>
<evidence type="ECO:0000313" key="2">
    <source>
        <dbReference type="EMBL" id="ADD77593.1"/>
    </source>
</evidence>
<dbReference type="HOGENOM" id="CLU_2651112_0_0_6"/>
<accession>D4GHS6</accession>
<dbReference type="Proteomes" id="UP000001702">
    <property type="component" value="Chromosome"/>
</dbReference>
<dbReference type="AlphaFoldDB" id="D4GHS6"/>
<keyword evidence="3" id="KW-1185">Reference proteome</keyword>
<gene>
    <name evidence="2" type="ordered locus">PANA_2426</name>
</gene>
<feature type="signal peptide" evidence="1">
    <location>
        <begin position="1"/>
        <end position="29"/>
    </location>
</feature>
<organism evidence="2 3">
    <name type="scientific">Pantoea ananatis (strain LMG 20103)</name>
    <dbReference type="NCBI Taxonomy" id="706191"/>
    <lineage>
        <taxon>Bacteria</taxon>
        <taxon>Pseudomonadati</taxon>
        <taxon>Pseudomonadota</taxon>
        <taxon>Gammaproteobacteria</taxon>
        <taxon>Enterobacterales</taxon>
        <taxon>Erwiniaceae</taxon>
        <taxon>Pantoea</taxon>
    </lineage>
</organism>
<evidence type="ECO:0000313" key="3">
    <source>
        <dbReference type="Proteomes" id="UP000001702"/>
    </source>
</evidence>
<reference evidence="2 3" key="1">
    <citation type="journal article" date="2010" name="J. Bacteriol.">
        <title>Genome sequence of Pantoea ananatis LMG20103, the causative agent of Eucalyptus blight and dieback.</title>
        <authorList>
            <person name="De Maayer P."/>
            <person name="Chan W.Y."/>
            <person name="Venter S.N."/>
            <person name="Toth I.K."/>
            <person name="Birch P.R."/>
            <person name="Joubert F."/>
            <person name="Coutinho T.A."/>
        </authorList>
    </citation>
    <scope>NUCLEOTIDE SEQUENCE [LARGE SCALE GENOMIC DNA]</scope>
    <source>
        <strain evidence="2 3">LMG 20103</strain>
    </source>
</reference>
<sequence>MNYGNALSLSSLRFLCLTGLLFCQLPAQAEDPLSINPANLTLQPPVINMFNGMPVQSGQAGDVLNRKQPNEGFNPR</sequence>
<evidence type="ECO:0000256" key="1">
    <source>
        <dbReference type="SAM" id="SignalP"/>
    </source>
</evidence>
<proteinExistence type="predicted"/>
<name>D4GHS6_PANAM</name>
<dbReference type="KEGG" id="pam:PANA_2426"/>
<feature type="chain" id="PRO_5003057296" evidence="1">
    <location>
        <begin position="30"/>
        <end position="76"/>
    </location>
</feature>
<dbReference type="EMBL" id="CP001875">
    <property type="protein sequence ID" value="ADD77593.1"/>
    <property type="molecule type" value="Genomic_DNA"/>
</dbReference>